<sequence length="247" mass="28724">MQENRPKTRTLAFAIVDSNQFEIYDRNFTSKHSFASRGWQGRTRSEEQRAQHRKHGNTQQMAITPRWFVIPIQTVISALDVQELEHRTYDDFVTSHEDSAVLNMDDGEVPASKQVLSAYSPYFKSMFFGKFTEATSGRYVIKDVKVDEFQMFLSVIYNMDSPIASQEWLESVLRLADMWLVDVVTNRCGHVLKDAGYLDFAAKMYKEVKELRWCFQHKPDLSNFARTVLESRMAQDLRVRSPTMAHS</sequence>
<dbReference type="CDD" id="cd18186">
    <property type="entry name" value="BTB_POZ_ZBTB_KLHL-like"/>
    <property type="match status" value="1"/>
</dbReference>
<accession>A0A1I7XXV0</accession>
<name>A0A1I7XXV0_9BILA</name>
<dbReference type="PANTHER" id="PTHR22744:SF14">
    <property type="entry name" value="BTB DOMAIN-CONTAINING PROTEIN-RELATED"/>
    <property type="match status" value="1"/>
</dbReference>
<organism evidence="3 4">
    <name type="scientific">Steinernema glaseri</name>
    <dbReference type="NCBI Taxonomy" id="37863"/>
    <lineage>
        <taxon>Eukaryota</taxon>
        <taxon>Metazoa</taxon>
        <taxon>Ecdysozoa</taxon>
        <taxon>Nematoda</taxon>
        <taxon>Chromadorea</taxon>
        <taxon>Rhabditida</taxon>
        <taxon>Tylenchina</taxon>
        <taxon>Panagrolaimomorpha</taxon>
        <taxon>Strongyloidoidea</taxon>
        <taxon>Steinernematidae</taxon>
        <taxon>Steinernema</taxon>
    </lineage>
</organism>
<keyword evidence="3" id="KW-1185">Reference proteome</keyword>
<dbReference type="WBParaSite" id="L893_g10711.t1">
    <property type="protein sequence ID" value="L893_g10711.t1"/>
    <property type="gene ID" value="L893_g10711"/>
</dbReference>
<evidence type="ECO:0000313" key="4">
    <source>
        <dbReference type="WBParaSite" id="L893_g10711.t1"/>
    </source>
</evidence>
<dbReference type="InterPro" id="IPR000210">
    <property type="entry name" value="BTB/POZ_dom"/>
</dbReference>
<dbReference type="SMART" id="SM00225">
    <property type="entry name" value="BTB"/>
    <property type="match status" value="1"/>
</dbReference>
<evidence type="ECO:0000256" key="1">
    <source>
        <dbReference type="SAM" id="MobiDB-lite"/>
    </source>
</evidence>
<dbReference type="AlphaFoldDB" id="A0A1I7XXV0"/>
<dbReference type="PANTHER" id="PTHR22744">
    <property type="entry name" value="HELIX LOOP HELIX PROTEIN 21-RELATED"/>
    <property type="match status" value="1"/>
</dbReference>
<dbReference type="Gene3D" id="3.30.710.10">
    <property type="entry name" value="Potassium Channel Kv1.1, Chain A"/>
    <property type="match status" value="1"/>
</dbReference>
<feature type="region of interest" description="Disordered" evidence="1">
    <location>
        <begin position="35"/>
        <end position="58"/>
    </location>
</feature>
<evidence type="ECO:0000259" key="2">
    <source>
        <dbReference type="PROSITE" id="PS50097"/>
    </source>
</evidence>
<dbReference type="Proteomes" id="UP000095287">
    <property type="component" value="Unplaced"/>
</dbReference>
<evidence type="ECO:0000313" key="3">
    <source>
        <dbReference type="Proteomes" id="UP000095287"/>
    </source>
</evidence>
<dbReference type="SUPFAM" id="SSF54695">
    <property type="entry name" value="POZ domain"/>
    <property type="match status" value="1"/>
</dbReference>
<protein>
    <submittedName>
        <fullName evidence="4">BTB domain-containing protein</fullName>
    </submittedName>
</protein>
<feature type="domain" description="BTB" evidence="2">
    <location>
        <begin position="98"/>
        <end position="165"/>
    </location>
</feature>
<dbReference type="InterPro" id="IPR011333">
    <property type="entry name" value="SKP1/BTB/POZ_sf"/>
</dbReference>
<reference evidence="4" key="1">
    <citation type="submission" date="2016-11" db="UniProtKB">
        <authorList>
            <consortium name="WormBaseParasite"/>
        </authorList>
    </citation>
    <scope>IDENTIFICATION</scope>
</reference>
<dbReference type="PROSITE" id="PS50097">
    <property type="entry name" value="BTB"/>
    <property type="match status" value="1"/>
</dbReference>
<dbReference type="Pfam" id="PF00651">
    <property type="entry name" value="BTB"/>
    <property type="match status" value="1"/>
</dbReference>
<proteinExistence type="predicted"/>